<evidence type="ECO:0000313" key="2">
    <source>
        <dbReference type="Proteomes" id="UP001150581"/>
    </source>
</evidence>
<dbReference type="EMBL" id="JANBPG010000398">
    <property type="protein sequence ID" value="KAJ1896853.1"/>
    <property type="molecule type" value="Genomic_DNA"/>
</dbReference>
<accession>A0ACC1IMP6</accession>
<sequence length="632" mass="68676">MSDTDATVVSGAAAVSFGQQQDQRQQSYSQMMLPQAYAYYQQQQQYEQQQQQQHQQQYSYAYSHTSPVSSPALHPGYLSASPPAQLAIPAAQTASPSNNNSGGYAIVGGQMLSGAQGYAYYAASMAASPGGSPQMVPLSVSPGGAAHYMAPMPISQLQSTSPATRDIEHFMVCQMAQGIQQRTGASPMILGMSPPYISGLYQKPADQSAQDTTDSRNVYIRNLPEDCTDDALVRLASPYGEIESSKSIINDVDGKCKGYGFVKYKTAEQAVMAIAAFKIQGLPSNLAKDSFKSKLKRLHDKKSANIYISNLPVDFDDNALIEIIKPFPVISVKILKDALTGQPKGAGFARMRDRETAIQVIEKLKQTRLPNNSGPLTPRIADSDEQKQLKKQVHGEGLGLGGGRYDDSGMFVRSEATSPVMWSPVLVYTAASPPPAFDHLGSAAHGEIQMPSSPSQQHHMQQESYMGGNIAQGYPIPGTNIYAAHPGYVSPGYVSPAYMSPGYLSPVAGYASPVQMPTSPQMIYAQLPEQARMPVGNVQQGVSADHAKTQALAQAQVQGGRDRSNSNSQYRRRQHRQSGADAAQKRQPQQQHQQHQQHQQQKQHQQQHQQPRSPRNTGVHALTKAMQNKLAF</sequence>
<evidence type="ECO:0000313" key="1">
    <source>
        <dbReference type="EMBL" id="KAJ1896853.1"/>
    </source>
</evidence>
<keyword evidence="2" id="KW-1185">Reference proteome</keyword>
<reference evidence="1" key="1">
    <citation type="submission" date="2022-07" db="EMBL/GenBank/DDBJ databases">
        <title>Phylogenomic reconstructions and comparative analyses of Kickxellomycotina fungi.</title>
        <authorList>
            <person name="Reynolds N.K."/>
            <person name="Stajich J.E."/>
            <person name="Barry K."/>
            <person name="Grigoriev I.V."/>
            <person name="Crous P."/>
            <person name="Smith M.E."/>
        </authorList>
    </citation>
    <scope>NUCLEOTIDE SEQUENCE</scope>
    <source>
        <strain evidence="1">Benny 63K</strain>
    </source>
</reference>
<proteinExistence type="predicted"/>
<organism evidence="1 2">
    <name type="scientific">Kickxella alabastrina</name>
    <dbReference type="NCBI Taxonomy" id="61397"/>
    <lineage>
        <taxon>Eukaryota</taxon>
        <taxon>Fungi</taxon>
        <taxon>Fungi incertae sedis</taxon>
        <taxon>Zoopagomycota</taxon>
        <taxon>Kickxellomycotina</taxon>
        <taxon>Kickxellomycetes</taxon>
        <taxon>Kickxellales</taxon>
        <taxon>Kickxellaceae</taxon>
        <taxon>Kickxella</taxon>
    </lineage>
</organism>
<dbReference type="Proteomes" id="UP001150581">
    <property type="component" value="Unassembled WGS sequence"/>
</dbReference>
<gene>
    <name evidence="1" type="ORF">LPJ66_003740</name>
</gene>
<name>A0ACC1IMP6_9FUNG</name>
<comment type="caution">
    <text evidence="1">The sequence shown here is derived from an EMBL/GenBank/DDBJ whole genome shotgun (WGS) entry which is preliminary data.</text>
</comment>
<protein>
    <submittedName>
        <fullName evidence="1">Uncharacterized protein</fullName>
    </submittedName>
</protein>